<dbReference type="AlphaFoldDB" id="A0A0L9UKB1"/>
<feature type="compositionally biased region" description="Polar residues" evidence="1">
    <location>
        <begin position="76"/>
        <end position="122"/>
    </location>
</feature>
<feature type="region of interest" description="Disordered" evidence="1">
    <location>
        <begin position="1"/>
        <end position="132"/>
    </location>
</feature>
<sequence length="132" mass="14679">MCSKEGLHFHGTKAKGKSKKSFSRLEKYIQEAHNHGRRERQQHFEESTRRVAGPAVGHGLGLGRRTPCSLDRRWQQLKSSTRPWRSTTYEQLNGSTSSTNIDVNSSSCNVQGRRSPATNPAASSLAKKIGSE</sequence>
<reference evidence="3" key="1">
    <citation type="journal article" date="2015" name="Proc. Natl. Acad. Sci. U.S.A.">
        <title>Genome sequencing of adzuki bean (Vigna angularis) provides insight into high starch and low fat accumulation and domestication.</title>
        <authorList>
            <person name="Yang K."/>
            <person name="Tian Z."/>
            <person name="Chen C."/>
            <person name="Luo L."/>
            <person name="Zhao B."/>
            <person name="Wang Z."/>
            <person name="Yu L."/>
            <person name="Li Y."/>
            <person name="Sun Y."/>
            <person name="Li W."/>
            <person name="Chen Y."/>
            <person name="Li Y."/>
            <person name="Zhang Y."/>
            <person name="Ai D."/>
            <person name="Zhao J."/>
            <person name="Shang C."/>
            <person name="Ma Y."/>
            <person name="Wu B."/>
            <person name="Wang M."/>
            <person name="Gao L."/>
            <person name="Sun D."/>
            <person name="Zhang P."/>
            <person name="Guo F."/>
            <person name="Wang W."/>
            <person name="Li Y."/>
            <person name="Wang J."/>
            <person name="Varshney R.K."/>
            <person name="Wang J."/>
            <person name="Ling H.Q."/>
            <person name="Wan P."/>
        </authorList>
    </citation>
    <scope>NUCLEOTIDE SEQUENCE</scope>
    <source>
        <strain evidence="3">cv. Jingnong 6</strain>
    </source>
</reference>
<feature type="compositionally biased region" description="Basic residues" evidence="1">
    <location>
        <begin position="10"/>
        <end position="22"/>
    </location>
</feature>
<feature type="compositionally biased region" description="Basic and acidic residues" evidence="1">
    <location>
        <begin position="23"/>
        <end position="49"/>
    </location>
</feature>
<dbReference type="Gramene" id="KOM42992">
    <property type="protein sequence ID" value="KOM42992"/>
    <property type="gene ID" value="LR48_Vigan05g059600"/>
</dbReference>
<accession>A0A0L9UKB1</accession>
<dbReference type="Proteomes" id="UP000053144">
    <property type="component" value="Chromosome 5"/>
</dbReference>
<evidence type="ECO:0000313" key="2">
    <source>
        <dbReference type="EMBL" id="KOM42992.1"/>
    </source>
</evidence>
<gene>
    <name evidence="2" type="ORF">LR48_Vigan05g059600</name>
</gene>
<proteinExistence type="predicted"/>
<organism evidence="2 3">
    <name type="scientific">Phaseolus angularis</name>
    <name type="common">Azuki bean</name>
    <name type="synonym">Vigna angularis</name>
    <dbReference type="NCBI Taxonomy" id="3914"/>
    <lineage>
        <taxon>Eukaryota</taxon>
        <taxon>Viridiplantae</taxon>
        <taxon>Streptophyta</taxon>
        <taxon>Embryophyta</taxon>
        <taxon>Tracheophyta</taxon>
        <taxon>Spermatophyta</taxon>
        <taxon>Magnoliopsida</taxon>
        <taxon>eudicotyledons</taxon>
        <taxon>Gunneridae</taxon>
        <taxon>Pentapetalae</taxon>
        <taxon>rosids</taxon>
        <taxon>fabids</taxon>
        <taxon>Fabales</taxon>
        <taxon>Fabaceae</taxon>
        <taxon>Papilionoideae</taxon>
        <taxon>50 kb inversion clade</taxon>
        <taxon>NPAAA clade</taxon>
        <taxon>indigoferoid/millettioid clade</taxon>
        <taxon>Phaseoleae</taxon>
        <taxon>Vigna</taxon>
    </lineage>
</organism>
<evidence type="ECO:0000313" key="3">
    <source>
        <dbReference type="Proteomes" id="UP000053144"/>
    </source>
</evidence>
<dbReference type="EMBL" id="CM003375">
    <property type="protein sequence ID" value="KOM42992.1"/>
    <property type="molecule type" value="Genomic_DNA"/>
</dbReference>
<name>A0A0L9UKB1_PHAAN</name>
<protein>
    <submittedName>
        <fullName evidence="2">Uncharacterized protein</fullName>
    </submittedName>
</protein>
<evidence type="ECO:0000256" key="1">
    <source>
        <dbReference type="SAM" id="MobiDB-lite"/>
    </source>
</evidence>